<feature type="signal peptide" evidence="1">
    <location>
        <begin position="1"/>
        <end position="23"/>
    </location>
</feature>
<dbReference type="CDD" id="cd16383">
    <property type="entry name" value="GUN4"/>
    <property type="match status" value="1"/>
</dbReference>
<evidence type="ECO:0000259" key="2">
    <source>
        <dbReference type="Pfam" id="PF05419"/>
    </source>
</evidence>
<evidence type="ECO:0000313" key="3">
    <source>
        <dbReference type="EMBL" id="PSF37177.1"/>
    </source>
</evidence>
<gene>
    <name evidence="3" type="ORF">C7H19_12150</name>
</gene>
<dbReference type="InterPro" id="IPR008629">
    <property type="entry name" value="GUN4-like"/>
</dbReference>
<organism evidence="3 4">
    <name type="scientific">Aphanothece hegewaldii CCALA 016</name>
    <dbReference type="NCBI Taxonomy" id="2107694"/>
    <lineage>
        <taxon>Bacteria</taxon>
        <taxon>Bacillati</taxon>
        <taxon>Cyanobacteriota</taxon>
        <taxon>Cyanophyceae</taxon>
        <taxon>Oscillatoriophycideae</taxon>
        <taxon>Chroococcales</taxon>
        <taxon>Aphanothecaceae</taxon>
        <taxon>Aphanothece</taxon>
    </lineage>
</organism>
<dbReference type="Pfam" id="PF05419">
    <property type="entry name" value="GUN4"/>
    <property type="match status" value="1"/>
</dbReference>
<accession>A0A2T1LXR2</accession>
<keyword evidence="4" id="KW-1185">Reference proteome</keyword>
<proteinExistence type="predicted"/>
<dbReference type="OrthoDB" id="7915178at2"/>
<dbReference type="SUPFAM" id="SSF140869">
    <property type="entry name" value="GUN4-like"/>
    <property type="match status" value="1"/>
</dbReference>
<evidence type="ECO:0000313" key="4">
    <source>
        <dbReference type="Proteomes" id="UP000239001"/>
    </source>
</evidence>
<dbReference type="EMBL" id="PXOH01000011">
    <property type="protein sequence ID" value="PSF37177.1"/>
    <property type="molecule type" value="Genomic_DNA"/>
</dbReference>
<comment type="caution">
    <text evidence="3">The sequence shown here is derived from an EMBL/GenBank/DDBJ whole genome shotgun (WGS) entry which is preliminary data.</text>
</comment>
<feature type="domain" description="GUN4-like" evidence="2">
    <location>
        <begin position="49"/>
        <end position="177"/>
    </location>
</feature>
<reference evidence="3 4" key="2">
    <citation type="submission" date="2018-03" db="EMBL/GenBank/DDBJ databases">
        <authorList>
            <person name="Keele B.F."/>
        </authorList>
    </citation>
    <scope>NUCLEOTIDE SEQUENCE [LARGE SCALE GENOMIC DNA]</scope>
    <source>
        <strain evidence="3 4">CCALA 016</strain>
    </source>
</reference>
<dbReference type="RefSeq" id="WP_106457140.1">
    <property type="nucleotide sequence ID" value="NZ_PXOH01000011.1"/>
</dbReference>
<feature type="chain" id="PRO_5015610194" description="GUN4-like domain-containing protein" evidence="1">
    <location>
        <begin position="24"/>
        <end position="214"/>
    </location>
</feature>
<dbReference type="PANTHER" id="PTHR34800">
    <property type="entry name" value="TETRAPYRROLE-BINDING PROTEIN, CHLOROPLASTIC"/>
    <property type="match status" value="1"/>
</dbReference>
<dbReference type="Gene3D" id="1.25.40.620">
    <property type="match status" value="1"/>
</dbReference>
<dbReference type="PANTHER" id="PTHR34800:SF1">
    <property type="entry name" value="TETRAPYRROLE-BINDING PROTEIN, CHLOROPLASTIC"/>
    <property type="match status" value="1"/>
</dbReference>
<sequence>MIRLSILKKLTLTVILCALPLNTVLSQSTPSSSNLSPSSNDATLISPTTQIDYAPLRILLATQQWRQANEKTIELLLQATGRSKQGWIPPETLKKLSCWDLKTIDSLWREYSNNRFGFSTQFPLFIKTGNRPGRLIDDEAYQKFGDLVGWRKNSDWIVFKEDLNYTLNAPVGHLPTPRQQYQFAGGRLEYTTLAQTMISCGLVTYSPPKPVIKP</sequence>
<dbReference type="Gene3D" id="1.10.10.1770">
    <property type="entry name" value="Gun4-like"/>
    <property type="match status" value="1"/>
</dbReference>
<dbReference type="GO" id="GO:0046906">
    <property type="term" value="F:tetrapyrrole binding"/>
    <property type="evidence" value="ECO:0007669"/>
    <property type="project" value="TreeGrafter"/>
</dbReference>
<dbReference type="InterPro" id="IPR037215">
    <property type="entry name" value="GUN4-like_sf"/>
</dbReference>
<reference evidence="3 4" key="1">
    <citation type="submission" date="2018-03" db="EMBL/GenBank/DDBJ databases">
        <title>The ancient ancestry and fast evolution of plastids.</title>
        <authorList>
            <person name="Moore K.R."/>
            <person name="Magnabosco C."/>
            <person name="Momper L."/>
            <person name="Gold D.A."/>
            <person name="Bosak T."/>
            <person name="Fournier G.P."/>
        </authorList>
    </citation>
    <scope>NUCLEOTIDE SEQUENCE [LARGE SCALE GENOMIC DNA]</scope>
    <source>
        <strain evidence="3 4">CCALA 016</strain>
    </source>
</reference>
<protein>
    <recommendedName>
        <fullName evidence="2">GUN4-like domain-containing protein</fullName>
    </recommendedName>
</protein>
<keyword evidence="1" id="KW-0732">Signal</keyword>
<dbReference type="GO" id="GO:0030288">
    <property type="term" value="C:outer membrane-bounded periplasmic space"/>
    <property type="evidence" value="ECO:0007669"/>
    <property type="project" value="TreeGrafter"/>
</dbReference>
<evidence type="ECO:0000256" key="1">
    <source>
        <dbReference type="SAM" id="SignalP"/>
    </source>
</evidence>
<name>A0A2T1LXR2_9CHRO</name>
<dbReference type="Proteomes" id="UP000239001">
    <property type="component" value="Unassembled WGS sequence"/>
</dbReference>
<dbReference type="AlphaFoldDB" id="A0A2T1LXR2"/>